<protein>
    <submittedName>
        <fullName evidence="1">Uncharacterized protein</fullName>
    </submittedName>
</protein>
<dbReference type="EMBL" id="JARK01001412">
    <property type="protein sequence ID" value="EYC06351.1"/>
    <property type="molecule type" value="Genomic_DNA"/>
</dbReference>
<gene>
    <name evidence="1" type="primary">Acey_s0076.g1013</name>
    <name evidence="1" type="ORF">Y032_0076g1013</name>
</gene>
<accession>A0A016TUB5</accession>
<dbReference type="AlphaFoldDB" id="A0A016TUB5"/>
<name>A0A016TUB5_9BILA</name>
<reference evidence="2" key="1">
    <citation type="journal article" date="2015" name="Nat. Genet.">
        <title>The genome and transcriptome of the zoonotic hookworm Ancylostoma ceylanicum identify infection-specific gene families.</title>
        <authorList>
            <person name="Schwarz E.M."/>
            <person name="Hu Y."/>
            <person name="Antoshechkin I."/>
            <person name="Miller M.M."/>
            <person name="Sternberg P.W."/>
            <person name="Aroian R.V."/>
        </authorList>
    </citation>
    <scope>NUCLEOTIDE SEQUENCE</scope>
    <source>
        <strain evidence="2">HY135</strain>
    </source>
</reference>
<keyword evidence="2" id="KW-1185">Reference proteome</keyword>
<comment type="caution">
    <text evidence="1">The sequence shown here is derived from an EMBL/GenBank/DDBJ whole genome shotgun (WGS) entry which is preliminary data.</text>
</comment>
<evidence type="ECO:0000313" key="2">
    <source>
        <dbReference type="Proteomes" id="UP000024635"/>
    </source>
</evidence>
<organism evidence="1 2">
    <name type="scientific">Ancylostoma ceylanicum</name>
    <dbReference type="NCBI Taxonomy" id="53326"/>
    <lineage>
        <taxon>Eukaryota</taxon>
        <taxon>Metazoa</taxon>
        <taxon>Ecdysozoa</taxon>
        <taxon>Nematoda</taxon>
        <taxon>Chromadorea</taxon>
        <taxon>Rhabditida</taxon>
        <taxon>Rhabditina</taxon>
        <taxon>Rhabditomorpha</taxon>
        <taxon>Strongyloidea</taxon>
        <taxon>Ancylostomatidae</taxon>
        <taxon>Ancylostomatinae</taxon>
        <taxon>Ancylostoma</taxon>
    </lineage>
</organism>
<evidence type="ECO:0000313" key="1">
    <source>
        <dbReference type="EMBL" id="EYC06351.1"/>
    </source>
</evidence>
<sequence length="77" mass="8496">MPLKAPSHLRIVFEISASDESPATADQNGVGCGKPVNPSWLLHIARDCRVSAPSTALLATHETQFLFHRKWLRNSSE</sequence>
<dbReference type="Proteomes" id="UP000024635">
    <property type="component" value="Unassembled WGS sequence"/>
</dbReference>
<proteinExistence type="predicted"/>